<dbReference type="EMBL" id="CM020620">
    <property type="protein sequence ID" value="KAK1869981.1"/>
    <property type="molecule type" value="Genomic_DNA"/>
</dbReference>
<organism evidence="1 2">
    <name type="scientific">Pyropia yezoensis</name>
    <name type="common">Susabi-nori</name>
    <name type="synonym">Porphyra yezoensis</name>
    <dbReference type="NCBI Taxonomy" id="2788"/>
    <lineage>
        <taxon>Eukaryota</taxon>
        <taxon>Rhodophyta</taxon>
        <taxon>Bangiophyceae</taxon>
        <taxon>Bangiales</taxon>
        <taxon>Bangiaceae</taxon>
        <taxon>Pyropia</taxon>
    </lineage>
</organism>
<reference evidence="1" key="1">
    <citation type="submission" date="2019-11" db="EMBL/GenBank/DDBJ databases">
        <title>Nori genome reveals adaptations in red seaweeds to the harsh intertidal environment.</title>
        <authorList>
            <person name="Wang D."/>
            <person name="Mao Y."/>
        </authorList>
    </citation>
    <scope>NUCLEOTIDE SEQUENCE</scope>
    <source>
        <tissue evidence="1">Gametophyte</tissue>
    </source>
</reference>
<dbReference type="Proteomes" id="UP000798662">
    <property type="component" value="Chromosome 3"/>
</dbReference>
<protein>
    <submittedName>
        <fullName evidence="1">Uncharacterized protein</fullName>
    </submittedName>
</protein>
<comment type="caution">
    <text evidence="1">The sequence shown here is derived from an EMBL/GenBank/DDBJ whole genome shotgun (WGS) entry which is preliminary data.</text>
</comment>
<sequence>MAPLATPPRPPPRVGVQDMAPPGGYASIGVARNVPKSVGPRASLLMLAGALVMGGGLYRVGTFNVHRRELKEERAAIRRALTPLLQAEEDARFVRAQSAYVEWEAQLMAGKPDWNADTNVYKTRSYMPPMLSSHPGSARQ</sequence>
<name>A0ACC3CJ56_PYRYE</name>
<gene>
    <name evidence="1" type="ORF">I4F81_012446</name>
</gene>
<evidence type="ECO:0000313" key="2">
    <source>
        <dbReference type="Proteomes" id="UP000798662"/>
    </source>
</evidence>
<evidence type="ECO:0000313" key="1">
    <source>
        <dbReference type="EMBL" id="KAK1869981.1"/>
    </source>
</evidence>
<accession>A0ACC3CJ56</accession>
<proteinExistence type="predicted"/>
<keyword evidence="2" id="KW-1185">Reference proteome</keyword>